<dbReference type="SUPFAM" id="SSF53732">
    <property type="entry name" value="Aconitase iron-sulfur domain"/>
    <property type="match status" value="1"/>
</dbReference>
<keyword evidence="10" id="KW-0411">Iron-sulfur</keyword>
<keyword evidence="8" id="KW-0809">Transit peptide</keyword>
<dbReference type="PROSITE" id="PS01244">
    <property type="entry name" value="ACONITASE_2"/>
    <property type="match status" value="1"/>
</dbReference>
<keyword evidence="6" id="KW-0816">Tricarboxylic acid cycle</keyword>
<dbReference type="GO" id="GO:0003994">
    <property type="term" value="F:aconitate hydratase activity"/>
    <property type="evidence" value="ECO:0007669"/>
    <property type="project" value="UniProtKB-EC"/>
</dbReference>
<dbReference type="GO" id="GO:0006099">
    <property type="term" value="P:tricarboxylic acid cycle"/>
    <property type="evidence" value="ECO:0007669"/>
    <property type="project" value="UniProtKB-UniPathway"/>
</dbReference>
<evidence type="ECO:0000256" key="7">
    <source>
        <dbReference type="ARBA" id="ARBA00022723"/>
    </source>
</evidence>
<evidence type="ECO:0000256" key="8">
    <source>
        <dbReference type="ARBA" id="ARBA00022946"/>
    </source>
</evidence>
<dbReference type="PANTHER" id="PTHR43160">
    <property type="entry name" value="ACONITATE HYDRATASE B"/>
    <property type="match status" value="1"/>
</dbReference>
<dbReference type="Gene3D" id="3.30.499.10">
    <property type="entry name" value="Aconitase, domain 3"/>
    <property type="match status" value="2"/>
</dbReference>
<keyword evidence="11" id="KW-0456">Lyase</keyword>
<dbReference type="InterPro" id="IPR018136">
    <property type="entry name" value="Aconitase_4Fe-4S_BS"/>
</dbReference>
<proteinExistence type="inferred from homology"/>
<dbReference type="EMBL" id="QUNF01000024">
    <property type="protein sequence ID" value="REG81890.1"/>
    <property type="molecule type" value="Genomic_DNA"/>
</dbReference>
<dbReference type="SUPFAM" id="SSF52016">
    <property type="entry name" value="LeuD/IlvD-like"/>
    <property type="match status" value="1"/>
</dbReference>
<comment type="similarity">
    <text evidence="3">Belongs to the aconitase/IPM isomerase family.</text>
</comment>
<dbReference type="FunFam" id="3.40.1060.10:FF:000001">
    <property type="entry name" value="Aconitate hydratase, mitochondrial"/>
    <property type="match status" value="1"/>
</dbReference>
<evidence type="ECO:0000256" key="10">
    <source>
        <dbReference type="ARBA" id="ARBA00023014"/>
    </source>
</evidence>
<dbReference type="RefSeq" id="WP_086543294.1">
    <property type="nucleotide sequence ID" value="NZ_MSSW01000068.1"/>
</dbReference>
<dbReference type="InterPro" id="IPR015928">
    <property type="entry name" value="Aconitase/3IPM_dehydase_swvl"/>
</dbReference>
<dbReference type="InterPro" id="IPR050926">
    <property type="entry name" value="Aconitase/IPM_isomerase"/>
</dbReference>
<evidence type="ECO:0000259" key="16">
    <source>
        <dbReference type="Pfam" id="PF00330"/>
    </source>
</evidence>
<comment type="caution">
    <text evidence="18">The sequence shown here is derived from an EMBL/GenBank/DDBJ whole genome shotgun (WGS) entry which is preliminary data.</text>
</comment>
<dbReference type="PANTHER" id="PTHR43160:SF3">
    <property type="entry name" value="ACONITATE HYDRATASE, MITOCHONDRIAL"/>
    <property type="match status" value="1"/>
</dbReference>
<dbReference type="Pfam" id="PF00694">
    <property type="entry name" value="Aconitase_C"/>
    <property type="match status" value="1"/>
</dbReference>
<dbReference type="NCBIfam" id="TIGR01340">
    <property type="entry name" value="aconitase_mito"/>
    <property type="match status" value="1"/>
</dbReference>
<feature type="domain" description="Aconitase/3-isopropylmalate dehydratase large subunit alpha/beta/alpha" evidence="16">
    <location>
        <begin position="34"/>
        <end position="477"/>
    </location>
</feature>
<dbReference type="InterPro" id="IPR036008">
    <property type="entry name" value="Aconitase_4Fe-4S_dom"/>
</dbReference>
<name>A0A3E0DK87_9BACT</name>
<evidence type="ECO:0000256" key="5">
    <source>
        <dbReference type="ARBA" id="ARBA00019378"/>
    </source>
</evidence>
<dbReference type="Pfam" id="PF00330">
    <property type="entry name" value="Aconitase"/>
    <property type="match status" value="1"/>
</dbReference>
<keyword evidence="9" id="KW-0408">Iron</keyword>
<dbReference type="OrthoDB" id="9764318at2"/>
<comment type="cofactor">
    <cofactor evidence="1">
        <name>[4Fe-4S] cluster</name>
        <dbReference type="ChEBI" id="CHEBI:49883"/>
    </cofactor>
</comment>
<dbReference type="Gene3D" id="3.40.1060.10">
    <property type="entry name" value="Aconitase, Domain 2"/>
    <property type="match status" value="1"/>
</dbReference>
<dbReference type="GO" id="GO:0046872">
    <property type="term" value="F:metal ion binding"/>
    <property type="evidence" value="ECO:0007669"/>
    <property type="project" value="UniProtKB-KW"/>
</dbReference>
<evidence type="ECO:0000256" key="1">
    <source>
        <dbReference type="ARBA" id="ARBA00001966"/>
    </source>
</evidence>
<protein>
    <recommendedName>
        <fullName evidence="5">Aconitate hydratase A</fullName>
        <ecNumber evidence="4">4.2.1.3</ecNumber>
    </recommendedName>
    <alternativeName>
        <fullName evidence="13">Citrate hydro-lyase</fullName>
    </alternativeName>
    <alternativeName>
        <fullName evidence="15">Iron-responsive protein-like</fullName>
    </alternativeName>
    <alternativeName>
        <fullName evidence="14">RNA-binding protein</fullName>
    </alternativeName>
</protein>
<evidence type="ECO:0000256" key="9">
    <source>
        <dbReference type="ARBA" id="ARBA00023004"/>
    </source>
</evidence>
<evidence type="ECO:0000256" key="4">
    <source>
        <dbReference type="ARBA" id="ARBA00012926"/>
    </source>
</evidence>
<dbReference type="NCBIfam" id="NF005558">
    <property type="entry name" value="PRK07229.1"/>
    <property type="match status" value="1"/>
</dbReference>
<dbReference type="Proteomes" id="UP000256405">
    <property type="component" value="Unassembled WGS sequence"/>
</dbReference>
<sequence length="753" mass="80521">MAFDIEMIKNVYARYPERIEAARKAVGRPLTLTEKILYAHLSEGAASQAYGRGISYVDFQPDRVAMQDATAQMALLQFMQAGKSQVAVPSTVHCDHLIQAEVGAAQDLTKAKDKNKEVYDFLASVSNKYGLGFWKPGAGIIHQVVLENYAFPGGMMIGTDSHTPNAGGLGMVAIGVGGADACDVMAGLPWELKFPKLIGIKLIGKLSGWTSAKDVILKVAGILTVKGGTGAIVEYFGEGARSLSATGKGTICNMGAEIGATTSIFGYDEKSAAYLSSTDRADVAELANGIAEHLTGDEEVYANPATYFDEVIEINLSELEPHVNGPFTPDLAWPISKFAAAVKEHGWPAKLEVGLIGSCTNSSYEDISRAASLAQQAVDKKLVAKSEFTITPGSEQVRFTVDRDGFLDTFGQMGGVVLANACGPCIGQWARHGAEKQEKNSIITSFNRNFAKRADGNPNTHSFVASPEIVTALAIAGDLTFNPMTDSLTNEDGVSVMLDEPSGLELPAKGFAVEDAGYQQPAEDGSSVTIVVSPTSDRLQLLDSFKPWEGTDLKGLKLLIKAKGKCTTDHISMAGPWLRFRGHLDNISNNMLIGAINAYTDATNSVKNQLTGAYGEVPATQRDYKANGVGSIVVGDENYGEGSSREHAAMEPRFLGVRAILVKSFARIHETNLKKQGMLGLTFANPADYDLVQEDDSIDIIGLTTFAPGKQLQVVLNHTDGSSDTIQVNHTYNEGQIEWFKAGSALNLIKAKA</sequence>
<evidence type="ECO:0000256" key="12">
    <source>
        <dbReference type="ARBA" id="ARBA00023501"/>
    </source>
</evidence>
<dbReference type="Gene3D" id="3.20.19.10">
    <property type="entry name" value="Aconitase, domain 4"/>
    <property type="match status" value="1"/>
</dbReference>
<organism evidence="18 19">
    <name type="scientific">Algoriphagus antarcticus</name>
    <dbReference type="NCBI Taxonomy" id="238540"/>
    <lineage>
        <taxon>Bacteria</taxon>
        <taxon>Pseudomonadati</taxon>
        <taxon>Bacteroidota</taxon>
        <taxon>Cytophagia</taxon>
        <taxon>Cytophagales</taxon>
        <taxon>Cyclobacteriaceae</taxon>
        <taxon>Algoriphagus</taxon>
    </lineage>
</organism>
<dbReference type="CDD" id="cd01584">
    <property type="entry name" value="AcnA_Mitochondrial"/>
    <property type="match status" value="1"/>
</dbReference>
<evidence type="ECO:0000313" key="18">
    <source>
        <dbReference type="EMBL" id="REG81890.1"/>
    </source>
</evidence>
<dbReference type="FunFam" id="3.30.499.10:FF:000004">
    <property type="entry name" value="Aconitate hydratase, mitochondrial"/>
    <property type="match status" value="1"/>
</dbReference>
<evidence type="ECO:0000259" key="17">
    <source>
        <dbReference type="Pfam" id="PF00694"/>
    </source>
</evidence>
<dbReference type="FunFam" id="3.30.499.10:FF:000003">
    <property type="entry name" value="Aconitate hydratase, mitochondrial"/>
    <property type="match status" value="1"/>
</dbReference>
<comment type="pathway">
    <text evidence="2">Carbohydrate metabolism; tricarboxylic acid cycle; isocitrate from oxaloacetate: step 2/2.</text>
</comment>
<evidence type="ECO:0000256" key="14">
    <source>
        <dbReference type="ARBA" id="ARBA00031081"/>
    </source>
</evidence>
<comment type="catalytic activity">
    <reaction evidence="12">
        <text>citrate = D-threo-isocitrate</text>
        <dbReference type="Rhea" id="RHEA:10336"/>
        <dbReference type="ChEBI" id="CHEBI:15562"/>
        <dbReference type="ChEBI" id="CHEBI:16947"/>
        <dbReference type="EC" id="4.2.1.3"/>
    </reaction>
</comment>
<evidence type="ECO:0000313" key="19">
    <source>
        <dbReference type="Proteomes" id="UP000256405"/>
    </source>
</evidence>
<evidence type="ECO:0000256" key="2">
    <source>
        <dbReference type="ARBA" id="ARBA00004717"/>
    </source>
</evidence>
<dbReference type="InterPro" id="IPR015931">
    <property type="entry name" value="Acnase/IPM_dHydase_lsu_aba_1/3"/>
</dbReference>
<feature type="domain" description="Aconitase A/isopropylmalate dehydratase small subunit swivel" evidence="17">
    <location>
        <begin position="558"/>
        <end position="685"/>
    </location>
</feature>
<evidence type="ECO:0000256" key="15">
    <source>
        <dbReference type="ARBA" id="ARBA00031977"/>
    </source>
</evidence>
<dbReference type="GO" id="GO:0005829">
    <property type="term" value="C:cytosol"/>
    <property type="evidence" value="ECO:0007669"/>
    <property type="project" value="TreeGrafter"/>
</dbReference>
<dbReference type="PROSITE" id="PS00450">
    <property type="entry name" value="ACONITASE_1"/>
    <property type="match status" value="1"/>
</dbReference>
<dbReference type="InterPro" id="IPR006248">
    <property type="entry name" value="Aconitase_mito-like"/>
</dbReference>
<evidence type="ECO:0000256" key="11">
    <source>
        <dbReference type="ARBA" id="ARBA00023239"/>
    </source>
</evidence>
<reference evidence="18 19" key="1">
    <citation type="submission" date="2018-08" db="EMBL/GenBank/DDBJ databases">
        <title>Genomic Encyclopedia of Archaeal and Bacterial Type Strains, Phase II (KMG-II): from individual species to whole genera.</title>
        <authorList>
            <person name="Goeker M."/>
        </authorList>
    </citation>
    <scope>NUCLEOTIDE SEQUENCE [LARGE SCALE GENOMIC DNA]</scope>
    <source>
        <strain evidence="18 19">DSM 15986</strain>
    </source>
</reference>
<dbReference type="FunFam" id="3.20.19.10:FF:000002">
    <property type="entry name" value="Aconitate hydratase, mitochondrial"/>
    <property type="match status" value="1"/>
</dbReference>
<dbReference type="InterPro" id="IPR001030">
    <property type="entry name" value="Acoase/IPM_deHydtase_lsu_aba"/>
</dbReference>
<evidence type="ECO:0000256" key="3">
    <source>
        <dbReference type="ARBA" id="ARBA00007185"/>
    </source>
</evidence>
<evidence type="ECO:0000256" key="13">
    <source>
        <dbReference type="ARBA" id="ARBA00029682"/>
    </source>
</evidence>
<keyword evidence="19" id="KW-1185">Reference proteome</keyword>
<dbReference type="PRINTS" id="PR00415">
    <property type="entry name" value="ACONITASE"/>
</dbReference>
<dbReference type="AlphaFoldDB" id="A0A3E0DK87"/>
<dbReference type="InterPro" id="IPR000573">
    <property type="entry name" value="AconitaseA/IPMdHydase_ssu_swvl"/>
</dbReference>
<gene>
    <name evidence="18" type="ORF">C8N25_12447</name>
</gene>
<evidence type="ECO:0000256" key="6">
    <source>
        <dbReference type="ARBA" id="ARBA00022532"/>
    </source>
</evidence>
<dbReference type="GO" id="GO:0051539">
    <property type="term" value="F:4 iron, 4 sulfur cluster binding"/>
    <property type="evidence" value="ECO:0007669"/>
    <property type="project" value="InterPro"/>
</dbReference>
<accession>A0A3E0DK87</accession>
<keyword evidence="7" id="KW-0479">Metal-binding</keyword>
<dbReference type="InterPro" id="IPR015932">
    <property type="entry name" value="Aconitase_dom2"/>
</dbReference>
<dbReference type="UniPathway" id="UPA00223">
    <property type="reaction ID" value="UER00718"/>
</dbReference>
<dbReference type="EC" id="4.2.1.3" evidence="4"/>